<sequence>MFKGGEIRSDKRDQQLLRKRLYRHLNRKIYYHYSSRESPLKCPFVLLSLSFRLLFNRHLTGERDDGAKKEEEEESLYDRNNISSEGIRGASRCPRRQQSQGRRRMEDDDDAPHEEEQSQVLTKVNEFKKLWNSEEEEEDESNLD</sequence>
<evidence type="ECO:0000256" key="1">
    <source>
        <dbReference type="SAM" id="MobiDB-lite"/>
    </source>
</evidence>
<evidence type="ECO:0000313" key="3">
    <source>
        <dbReference type="WBParaSite" id="Csp11.Scaffold470.g1629.t1"/>
    </source>
</evidence>
<dbReference type="Proteomes" id="UP000095282">
    <property type="component" value="Unplaced"/>
</dbReference>
<protein>
    <submittedName>
        <fullName evidence="3">Uncharacterized protein</fullName>
    </submittedName>
</protein>
<accession>A0A1I7T1X2</accession>
<organism evidence="2 3">
    <name type="scientific">Caenorhabditis tropicalis</name>
    <dbReference type="NCBI Taxonomy" id="1561998"/>
    <lineage>
        <taxon>Eukaryota</taxon>
        <taxon>Metazoa</taxon>
        <taxon>Ecdysozoa</taxon>
        <taxon>Nematoda</taxon>
        <taxon>Chromadorea</taxon>
        <taxon>Rhabditida</taxon>
        <taxon>Rhabditina</taxon>
        <taxon>Rhabditomorpha</taxon>
        <taxon>Rhabditoidea</taxon>
        <taxon>Rhabditidae</taxon>
        <taxon>Peloderinae</taxon>
        <taxon>Caenorhabditis</taxon>
    </lineage>
</organism>
<name>A0A1I7T1X2_9PELO</name>
<feature type="region of interest" description="Disordered" evidence="1">
    <location>
        <begin position="62"/>
        <end position="122"/>
    </location>
</feature>
<dbReference type="AlphaFoldDB" id="A0A1I7T1X2"/>
<reference evidence="3" key="1">
    <citation type="submission" date="2016-11" db="UniProtKB">
        <authorList>
            <consortium name="WormBaseParasite"/>
        </authorList>
    </citation>
    <scope>IDENTIFICATION</scope>
</reference>
<dbReference type="WBParaSite" id="Csp11.Scaffold470.g1629.t1">
    <property type="protein sequence ID" value="Csp11.Scaffold470.g1629.t1"/>
    <property type="gene ID" value="Csp11.Scaffold470.g1629"/>
</dbReference>
<keyword evidence="2" id="KW-1185">Reference proteome</keyword>
<proteinExistence type="predicted"/>
<evidence type="ECO:0000313" key="2">
    <source>
        <dbReference type="Proteomes" id="UP000095282"/>
    </source>
</evidence>